<dbReference type="KEGG" id="svn:CP980_02980"/>
<dbReference type="InterPro" id="IPR036010">
    <property type="entry name" value="2Fe-2S_ferredoxin-like_sf"/>
</dbReference>
<evidence type="ECO:0000256" key="1">
    <source>
        <dbReference type="ARBA" id="ARBA00022714"/>
    </source>
</evidence>
<evidence type="ECO:0000259" key="7">
    <source>
        <dbReference type="PROSITE" id="PS51085"/>
    </source>
</evidence>
<dbReference type="PROSITE" id="PS51085">
    <property type="entry name" value="2FE2S_FER_2"/>
    <property type="match status" value="1"/>
</dbReference>
<dbReference type="SUPFAM" id="SSF47741">
    <property type="entry name" value="CO dehydrogenase ISP C-domain like"/>
    <property type="match status" value="1"/>
</dbReference>
<keyword evidence="5" id="KW-0411">Iron-sulfur</keyword>
<feature type="domain" description="2Fe-2S ferredoxin-type" evidence="7">
    <location>
        <begin position="18"/>
        <end position="94"/>
    </location>
</feature>
<sequence>MRGAPSPEVVEDDPAVRADIALDVNGQERRLTIDTRMSLLDLLRDRLGLTGAKAGCDRGHCGCCTVLVDGRRVYSCLTLAVACAGVRVVTVEGLGGAPGGTDLHPLQEAFIARDAFQCGFCTPGQLCSAIGMLDEVSRGRSPCGPAPLTRADVRERMSGNLCRCGAYQNIVAAIMDVAR</sequence>
<dbReference type="EMBL" id="CP023692">
    <property type="protein sequence ID" value="QEV44171.1"/>
    <property type="molecule type" value="Genomic_DNA"/>
</dbReference>
<dbReference type="InterPro" id="IPR012675">
    <property type="entry name" value="Beta-grasp_dom_sf"/>
</dbReference>
<keyword evidence="1" id="KW-0001">2Fe-2S</keyword>
<keyword evidence="2" id="KW-0479">Metal-binding</keyword>
<dbReference type="InterPro" id="IPR052914">
    <property type="entry name" value="Aldehyde_Oxdr_Iron-Sulfur"/>
</dbReference>
<evidence type="ECO:0000256" key="6">
    <source>
        <dbReference type="ARBA" id="ARBA00060707"/>
    </source>
</evidence>
<accession>A0A5J6J3H6</accession>
<dbReference type="GO" id="GO:0016903">
    <property type="term" value="F:oxidoreductase activity, acting on the aldehyde or oxo group of donors"/>
    <property type="evidence" value="ECO:0007669"/>
    <property type="project" value="TreeGrafter"/>
</dbReference>
<keyword evidence="4" id="KW-0408">Iron</keyword>
<evidence type="ECO:0000256" key="2">
    <source>
        <dbReference type="ARBA" id="ARBA00022723"/>
    </source>
</evidence>
<dbReference type="InterPro" id="IPR002888">
    <property type="entry name" value="2Fe-2S-bd"/>
</dbReference>
<dbReference type="PANTHER" id="PTHR45331:SF2">
    <property type="entry name" value="OXIDOREDUCTASE WITH IRON-SULFUR SUBUNIT"/>
    <property type="match status" value="1"/>
</dbReference>
<organism evidence="8 9">
    <name type="scientific">Streptomyces vinaceus</name>
    <dbReference type="NCBI Taxonomy" id="1960"/>
    <lineage>
        <taxon>Bacteria</taxon>
        <taxon>Bacillati</taxon>
        <taxon>Actinomycetota</taxon>
        <taxon>Actinomycetes</taxon>
        <taxon>Kitasatosporales</taxon>
        <taxon>Streptomycetaceae</taxon>
        <taxon>Streptomyces</taxon>
    </lineage>
</organism>
<evidence type="ECO:0000313" key="8">
    <source>
        <dbReference type="EMBL" id="QEV44171.1"/>
    </source>
</evidence>
<dbReference type="Gene3D" id="3.10.20.30">
    <property type="match status" value="1"/>
</dbReference>
<dbReference type="Proteomes" id="UP000325563">
    <property type="component" value="Chromosome"/>
</dbReference>
<evidence type="ECO:0000313" key="9">
    <source>
        <dbReference type="Proteomes" id="UP000325563"/>
    </source>
</evidence>
<keyword evidence="3" id="KW-0560">Oxidoreductase</keyword>
<dbReference type="SUPFAM" id="SSF54292">
    <property type="entry name" value="2Fe-2S ferredoxin-like"/>
    <property type="match status" value="1"/>
</dbReference>
<dbReference type="GO" id="GO:0046872">
    <property type="term" value="F:metal ion binding"/>
    <property type="evidence" value="ECO:0007669"/>
    <property type="project" value="UniProtKB-KW"/>
</dbReference>
<evidence type="ECO:0000256" key="5">
    <source>
        <dbReference type="ARBA" id="ARBA00023014"/>
    </source>
</evidence>
<dbReference type="AlphaFoldDB" id="A0A5J6J3H6"/>
<gene>
    <name evidence="8" type="ORF">CP980_02980</name>
</gene>
<protein>
    <submittedName>
        <fullName evidence="8">(2Fe-2S)-binding protein</fullName>
    </submittedName>
</protein>
<dbReference type="Gene3D" id="1.10.150.120">
    <property type="entry name" value="[2Fe-2S]-binding domain"/>
    <property type="match status" value="1"/>
</dbReference>
<comment type="pathway">
    <text evidence="6">Alkaloid degradation; nicotine degradation.</text>
</comment>
<dbReference type="RefSeq" id="WP_150492521.1">
    <property type="nucleotide sequence ID" value="NZ_BNBW01000001.1"/>
</dbReference>
<dbReference type="GO" id="GO:0051537">
    <property type="term" value="F:2 iron, 2 sulfur cluster binding"/>
    <property type="evidence" value="ECO:0007669"/>
    <property type="project" value="UniProtKB-KW"/>
</dbReference>
<dbReference type="InterPro" id="IPR001041">
    <property type="entry name" value="2Fe-2S_ferredoxin-type"/>
</dbReference>
<dbReference type="FunFam" id="3.10.20.30:FF:000020">
    <property type="entry name" value="Xanthine dehydrogenase iron-sulfur subunit"/>
    <property type="match status" value="1"/>
</dbReference>
<dbReference type="Pfam" id="PF01799">
    <property type="entry name" value="Fer2_2"/>
    <property type="match status" value="1"/>
</dbReference>
<dbReference type="GeneID" id="95609528"/>
<proteinExistence type="predicted"/>
<dbReference type="InterPro" id="IPR036884">
    <property type="entry name" value="2Fe-2S-bd_dom_sf"/>
</dbReference>
<name>A0A5J6J3H6_STRVI</name>
<evidence type="ECO:0000256" key="3">
    <source>
        <dbReference type="ARBA" id="ARBA00023002"/>
    </source>
</evidence>
<keyword evidence="9" id="KW-1185">Reference proteome</keyword>
<dbReference type="Pfam" id="PF00111">
    <property type="entry name" value="Fer2"/>
    <property type="match status" value="1"/>
</dbReference>
<evidence type="ECO:0000256" key="4">
    <source>
        <dbReference type="ARBA" id="ARBA00023004"/>
    </source>
</evidence>
<dbReference type="PANTHER" id="PTHR45331">
    <property type="entry name" value="OXIDOREDUCTASE, IRON-SULPHUR BINDING SUBUNIT-RELATED-RELATED"/>
    <property type="match status" value="1"/>
</dbReference>
<reference evidence="8 9" key="1">
    <citation type="submission" date="2017-09" db="EMBL/GenBank/DDBJ databases">
        <authorList>
            <person name="Lee N."/>
            <person name="Cho B.-K."/>
        </authorList>
    </citation>
    <scope>NUCLEOTIDE SEQUENCE [LARGE SCALE GENOMIC DNA]</scope>
    <source>
        <strain evidence="8 9">ATCC 27476</strain>
    </source>
</reference>